<dbReference type="GO" id="GO:0050313">
    <property type="term" value="F:sulfur dioxygenase activity"/>
    <property type="evidence" value="ECO:0007669"/>
    <property type="project" value="InterPro"/>
</dbReference>
<evidence type="ECO:0000259" key="2">
    <source>
        <dbReference type="PROSITE" id="PS50206"/>
    </source>
</evidence>
<dbReference type="Pfam" id="PF00753">
    <property type="entry name" value="Lactamase_B"/>
    <property type="match status" value="1"/>
</dbReference>
<organism evidence="3 4">
    <name type="scientific">Halostagnicola kamekurae</name>
    <dbReference type="NCBI Taxonomy" id="619731"/>
    <lineage>
        <taxon>Archaea</taxon>
        <taxon>Methanobacteriati</taxon>
        <taxon>Methanobacteriota</taxon>
        <taxon>Stenosarchaea group</taxon>
        <taxon>Halobacteria</taxon>
        <taxon>Halobacteriales</taxon>
        <taxon>Natrialbaceae</taxon>
        <taxon>Halostagnicola</taxon>
    </lineage>
</organism>
<name>A0A1I6UD46_9EURY</name>
<sequence length="377" mass="41162">MSNTKIDPSDVARRLEDEETPELFVLDVRNEAEYEEWQIEGSTNLPIYDELLAYDYSTLENRLDELPKDTEIAVVCVAGVTSARAAEFLRDHGFDAKSIDGGMNGWGRVHRQYDLGDATGLDGVVQIVRPGTGCVSYLAHDGDEAVVVDPSQYIDRYLNAADERDLEIVGVADTHAHADHVSGARRLAGELDVPYYLHGDDAGDLENVTTLEDGETIPVGQRELEVLHTPGHTPGSVSFAFEDGIFAGDTLFLRSVGRPDLEDGSEDAVREASSQLFDSLDRLTDFADDTVVLPGHFSDESVRPVATELGDLRAETTNELLGYAEDGDETAFVETIVESLADEPANYNEIKQINWGREQPGSDVEALELGPNNCAAN</sequence>
<dbReference type="PANTHER" id="PTHR43084:SF1">
    <property type="entry name" value="PERSULFIDE DIOXYGENASE ETHE1, MITOCHONDRIAL"/>
    <property type="match status" value="1"/>
</dbReference>
<reference evidence="4" key="1">
    <citation type="submission" date="2016-10" db="EMBL/GenBank/DDBJ databases">
        <authorList>
            <person name="Varghese N."/>
            <person name="Submissions S."/>
        </authorList>
    </citation>
    <scope>NUCLEOTIDE SEQUENCE [LARGE SCALE GENOMIC DNA]</scope>
    <source>
        <strain evidence="4">DSM 22427</strain>
    </source>
</reference>
<dbReference type="InterPro" id="IPR051682">
    <property type="entry name" value="Mito_Persulfide_Diox"/>
</dbReference>
<dbReference type="GO" id="GO:0070813">
    <property type="term" value="P:hydrogen sulfide metabolic process"/>
    <property type="evidence" value="ECO:0007669"/>
    <property type="project" value="TreeGrafter"/>
</dbReference>
<feature type="domain" description="Rhodanese" evidence="2">
    <location>
        <begin position="19"/>
        <end position="115"/>
    </location>
</feature>
<dbReference type="SMART" id="SM00450">
    <property type="entry name" value="RHOD"/>
    <property type="match status" value="1"/>
</dbReference>
<dbReference type="CDD" id="cd07724">
    <property type="entry name" value="POD-like_MBL-fold"/>
    <property type="match status" value="1"/>
</dbReference>
<dbReference type="Gene3D" id="3.40.250.10">
    <property type="entry name" value="Rhodanese-like domain"/>
    <property type="match status" value="1"/>
</dbReference>
<keyword evidence="4" id="KW-1185">Reference proteome</keyword>
<dbReference type="InterPro" id="IPR036873">
    <property type="entry name" value="Rhodanese-like_dom_sf"/>
</dbReference>
<dbReference type="Gene3D" id="3.60.15.10">
    <property type="entry name" value="Ribonuclease Z/Hydroxyacylglutathione hydrolase-like"/>
    <property type="match status" value="1"/>
</dbReference>
<dbReference type="PANTHER" id="PTHR43084">
    <property type="entry name" value="PERSULFIDE DIOXYGENASE ETHE1"/>
    <property type="match status" value="1"/>
</dbReference>
<dbReference type="InterPro" id="IPR001763">
    <property type="entry name" value="Rhodanese-like_dom"/>
</dbReference>
<dbReference type="EMBL" id="FOZS01000004">
    <property type="protein sequence ID" value="SFS99362.1"/>
    <property type="molecule type" value="Genomic_DNA"/>
</dbReference>
<dbReference type="CDD" id="cd00158">
    <property type="entry name" value="RHOD"/>
    <property type="match status" value="1"/>
</dbReference>
<evidence type="ECO:0000256" key="1">
    <source>
        <dbReference type="ARBA" id="ARBA00022723"/>
    </source>
</evidence>
<keyword evidence="1" id="KW-0479">Metal-binding</keyword>
<dbReference type="Pfam" id="PF00581">
    <property type="entry name" value="Rhodanese"/>
    <property type="match status" value="1"/>
</dbReference>
<gene>
    <name evidence="3" type="ORF">SAMN04488556_3767</name>
</gene>
<dbReference type="OrthoDB" id="9180at2157"/>
<dbReference type="InterPro" id="IPR036866">
    <property type="entry name" value="RibonucZ/Hydroxyglut_hydro"/>
</dbReference>
<dbReference type="Proteomes" id="UP000199199">
    <property type="component" value="Unassembled WGS sequence"/>
</dbReference>
<evidence type="ECO:0000313" key="4">
    <source>
        <dbReference type="Proteomes" id="UP000199199"/>
    </source>
</evidence>
<accession>A0A1I6UD46</accession>
<dbReference type="InterPro" id="IPR001279">
    <property type="entry name" value="Metallo-B-lactamas"/>
</dbReference>
<dbReference type="RefSeq" id="WP_092906886.1">
    <property type="nucleotide sequence ID" value="NZ_FOZS01000004.1"/>
</dbReference>
<proteinExistence type="predicted"/>
<dbReference type="SUPFAM" id="SSF56281">
    <property type="entry name" value="Metallo-hydrolase/oxidoreductase"/>
    <property type="match status" value="1"/>
</dbReference>
<dbReference type="SMART" id="SM00849">
    <property type="entry name" value="Lactamase_B"/>
    <property type="match status" value="1"/>
</dbReference>
<evidence type="ECO:0000313" key="3">
    <source>
        <dbReference type="EMBL" id="SFS99362.1"/>
    </source>
</evidence>
<dbReference type="SUPFAM" id="SSF52821">
    <property type="entry name" value="Rhodanese/Cell cycle control phosphatase"/>
    <property type="match status" value="1"/>
</dbReference>
<dbReference type="GO" id="GO:0006749">
    <property type="term" value="P:glutathione metabolic process"/>
    <property type="evidence" value="ECO:0007669"/>
    <property type="project" value="InterPro"/>
</dbReference>
<dbReference type="GO" id="GO:0046872">
    <property type="term" value="F:metal ion binding"/>
    <property type="evidence" value="ECO:0007669"/>
    <property type="project" value="UniProtKB-KW"/>
</dbReference>
<dbReference type="AlphaFoldDB" id="A0A1I6UD46"/>
<protein>
    <submittedName>
        <fullName evidence="3">Glyoxylase, beta-lactamase superfamily II</fullName>
    </submittedName>
</protein>
<dbReference type="InterPro" id="IPR044528">
    <property type="entry name" value="POD-like_MBL-fold"/>
</dbReference>
<dbReference type="PROSITE" id="PS50206">
    <property type="entry name" value="RHODANESE_3"/>
    <property type="match status" value="1"/>
</dbReference>